<evidence type="ECO:0000259" key="5">
    <source>
        <dbReference type="PROSITE" id="PS50977"/>
    </source>
</evidence>
<dbReference type="KEGG" id="amd:AMED_7368"/>
<dbReference type="InterPro" id="IPR001647">
    <property type="entry name" value="HTH_TetR"/>
</dbReference>
<protein>
    <submittedName>
        <fullName evidence="6">TetR family transcriptional regulator</fullName>
    </submittedName>
</protein>
<evidence type="ECO:0000256" key="3">
    <source>
        <dbReference type="ARBA" id="ARBA00023163"/>
    </source>
</evidence>
<evidence type="ECO:0000313" key="7">
    <source>
        <dbReference type="Proteomes" id="UP000000328"/>
    </source>
</evidence>
<dbReference type="AlphaFoldDB" id="A0A0H3DFV1"/>
<keyword evidence="1" id="KW-0805">Transcription regulation</keyword>
<keyword evidence="3" id="KW-0804">Transcription</keyword>
<dbReference type="GO" id="GO:0003700">
    <property type="term" value="F:DNA-binding transcription factor activity"/>
    <property type="evidence" value="ECO:0007669"/>
    <property type="project" value="TreeGrafter"/>
</dbReference>
<feature type="DNA-binding region" description="H-T-H motif" evidence="4">
    <location>
        <begin position="22"/>
        <end position="41"/>
    </location>
</feature>
<dbReference type="Gene3D" id="1.10.10.60">
    <property type="entry name" value="Homeodomain-like"/>
    <property type="match status" value="1"/>
</dbReference>
<dbReference type="EMBL" id="CP002000">
    <property type="protein sequence ID" value="ADJ49082.1"/>
    <property type="molecule type" value="Genomic_DNA"/>
</dbReference>
<evidence type="ECO:0000256" key="1">
    <source>
        <dbReference type="ARBA" id="ARBA00023015"/>
    </source>
</evidence>
<keyword evidence="2 4" id="KW-0238">DNA-binding</keyword>
<organism evidence="6 7">
    <name type="scientific">Amycolatopsis mediterranei (strain U-32)</name>
    <dbReference type="NCBI Taxonomy" id="749927"/>
    <lineage>
        <taxon>Bacteria</taxon>
        <taxon>Bacillati</taxon>
        <taxon>Actinomycetota</taxon>
        <taxon>Actinomycetes</taxon>
        <taxon>Pseudonocardiales</taxon>
        <taxon>Pseudonocardiaceae</taxon>
        <taxon>Amycolatopsis</taxon>
    </lineage>
</organism>
<dbReference type="Gene3D" id="1.10.357.10">
    <property type="entry name" value="Tetracycline Repressor, domain 2"/>
    <property type="match status" value="1"/>
</dbReference>
<dbReference type="PANTHER" id="PTHR30055">
    <property type="entry name" value="HTH-TYPE TRANSCRIPTIONAL REGULATOR RUTR"/>
    <property type="match status" value="1"/>
</dbReference>
<dbReference type="eggNOG" id="COG1309">
    <property type="taxonomic scope" value="Bacteria"/>
</dbReference>
<dbReference type="Proteomes" id="UP000000328">
    <property type="component" value="Chromosome"/>
</dbReference>
<gene>
    <name evidence="6" type="ordered locus">AMED_7368</name>
</gene>
<evidence type="ECO:0000256" key="4">
    <source>
        <dbReference type="PROSITE-ProRule" id="PRU00335"/>
    </source>
</evidence>
<sequence>MRAQVSDMALDLFLEKGYEQTTIDDICAVAGISRSTFFRYFPSKEDVFASETSSAVDEILLALRQRPDDEPPWSALRQAMSPLVEHYASQTDRAHRLAALAVATPALATLQQEKHARFQALIAPELARRLGADPADSTDPRPRALIAGALGCLEAAVAAWIAGNGTQQLGLLLDRAMNSIGLDPPAS</sequence>
<dbReference type="Pfam" id="PF17754">
    <property type="entry name" value="TetR_C_14"/>
    <property type="match status" value="1"/>
</dbReference>
<dbReference type="OrthoDB" id="956698at2"/>
<dbReference type="PATRIC" id="fig|749927.5.peg.7662"/>
<dbReference type="HOGENOM" id="CLU_069356_2_2_11"/>
<dbReference type="GO" id="GO:0000976">
    <property type="term" value="F:transcription cis-regulatory region binding"/>
    <property type="evidence" value="ECO:0007669"/>
    <property type="project" value="TreeGrafter"/>
</dbReference>
<dbReference type="InterPro" id="IPR009057">
    <property type="entry name" value="Homeodomain-like_sf"/>
</dbReference>
<dbReference type="PROSITE" id="PS50977">
    <property type="entry name" value="HTH_TETR_2"/>
    <property type="match status" value="1"/>
</dbReference>
<dbReference type="PANTHER" id="PTHR30055:SF238">
    <property type="entry name" value="MYCOFACTOCIN BIOSYNTHESIS TRANSCRIPTIONAL REGULATOR MFTR-RELATED"/>
    <property type="match status" value="1"/>
</dbReference>
<evidence type="ECO:0000313" key="6">
    <source>
        <dbReference type="EMBL" id="ADJ49082.1"/>
    </source>
</evidence>
<dbReference type="Pfam" id="PF00440">
    <property type="entry name" value="TetR_N"/>
    <property type="match status" value="1"/>
</dbReference>
<dbReference type="PRINTS" id="PR00455">
    <property type="entry name" value="HTHTETR"/>
</dbReference>
<accession>A0A0H3DFV1</accession>
<reference evidence="6 7" key="1">
    <citation type="journal article" date="2010" name="Cell Res.">
        <title>Complete genome sequence of the rifamycin SV-producing Amycolatopsis mediterranei U32 revealed its genetic characteristics in phylogeny and metabolism.</title>
        <authorList>
            <person name="Zhao W."/>
            <person name="Zhong Y."/>
            <person name="Yuan H."/>
            <person name="Wang J."/>
            <person name="Zheng H."/>
            <person name="Wang Y."/>
            <person name="Cen X."/>
            <person name="Xu F."/>
            <person name="Bai J."/>
            <person name="Han X."/>
            <person name="Lu G."/>
            <person name="Zhu Y."/>
            <person name="Shao Z."/>
            <person name="Yan H."/>
            <person name="Li C."/>
            <person name="Peng N."/>
            <person name="Zhang Z."/>
            <person name="Zhang Y."/>
            <person name="Lin W."/>
            <person name="Fan Y."/>
            <person name="Qin Z."/>
            <person name="Hu Y."/>
            <person name="Zhu B."/>
            <person name="Wang S."/>
            <person name="Ding X."/>
            <person name="Zhao G.P."/>
        </authorList>
    </citation>
    <scope>NUCLEOTIDE SEQUENCE [LARGE SCALE GENOMIC DNA]</scope>
    <source>
        <strain evidence="7">U-32</strain>
    </source>
</reference>
<feature type="domain" description="HTH tetR-type" evidence="5">
    <location>
        <begin position="1"/>
        <end position="59"/>
    </location>
</feature>
<proteinExistence type="predicted"/>
<evidence type="ECO:0000256" key="2">
    <source>
        <dbReference type="ARBA" id="ARBA00023125"/>
    </source>
</evidence>
<dbReference type="InterPro" id="IPR041347">
    <property type="entry name" value="MftR_C"/>
</dbReference>
<dbReference type="SUPFAM" id="SSF46689">
    <property type="entry name" value="Homeodomain-like"/>
    <property type="match status" value="1"/>
</dbReference>
<dbReference type="InterPro" id="IPR050109">
    <property type="entry name" value="HTH-type_TetR-like_transc_reg"/>
</dbReference>
<name>A0A0H3DFV1_AMYMU</name>